<accession>A0A212KJJ1</accession>
<dbReference type="PROSITE" id="PS51257">
    <property type="entry name" value="PROKAR_LIPOPROTEIN"/>
    <property type="match status" value="1"/>
</dbReference>
<sequence length="724" mass="76372">MKAIAAVFGVVLLAGCSAAAPEDAAYRDARLPAERRAEDLLGRMSLAEKTALLAGDGWMTTAANPRLGIPALKMTDGSVGVRVQMDEGVPAPEEPFRTTAFPAGIALAASFDPALARDVGGAIARDVRALGRNMLLGPATDVARAPLGGRTFESYGEDPHLAGEIAAAYVRGAQAEGVIATVKHLAANNQETARWRIDARVDPRALHEIYLPPFRKAVTEGGALAVMSAYNRVNGAHSSENRAILTDVLRDRWGFAGFVVSDWGSTYSTAAPLAAGLDLEMPGGPMLDTVLAAPQAIADGFSGGWLRADRLRAAGLAPEIDRAAGRVLRSMIAAGLLDRPADARIPSEAGTAARRDLAFRAALSGIVLLKNDDALPLAPAKLRTLAVIGPNAAKARAGGGSSRVDTRNAIAPLDAIRDRLGPGVRVDYAVGASMDGETPADDGTDARDRQRAEAVRIAAAADAAVVIVGRYEGLESEGFDIRSMDLPSGQDDLIAAVAAVNPRTVVVLNTGAPVAVRRWLDRIPALVAMWYGGEQGGPALAAALFGDADPGGRLPITFPRSWPDSPVYATFPGREQVAEYAEGIFVGYRHYDARAVAPQFPFGHGLSYARFAFSDLAAVPEGDGARVRLTVRNLADRPGVAVPQIYVADGHAPLPRPPRELKAFRRLALAPGESQEVEFTLDRSAFSYYDPERAAWVAAPGRFRIEAAASSRDIRQSVNFDLAN</sequence>
<dbReference type="SMART" id="SM01217">
    <property type="entry name" value="Fn3_like"/>
    <property type="match status" value="1"/>
</dbReference>
<evidence type="ECO:0000256" key="2">
    <source>
        <dbReference type="ARBA" id="ARBA00022801"/>
    </source>
</evidence>
<proteinExistence type="inferred from homology"/>
<organism evidence="8">
    <name type="scientific">uncultured Alphaproteobacteria bacterium</name>
    <dbReference type="NCBI Taxonomy" id="91750"/>
    <lineage>
        <taxon>Bacteria</taxon>
        <taxon>Pseudomonadati</taxon>
        <taxon>Pseudomonadota</taxon>
        <taxon>Alphaproteobacteria</taxon>
        <taxon>environmental samples</taxon>
    </lineage>
</organism>
<dbReference type="AlphaFoldDB" id="A0A212KJJ1"/>
<dbReference type="PANTHER" id="PTHR42715:SF10">
    <property type="entry name" value="BETA-GLUCOSIDASE"/>
    <property type="match status" value="1"/>
</dbReference>
<dbReference type="GO" id="GO:0008422">
    <property type="term" value="F:beta-glucosidase activity"/>
    <property type="evidence" value="ECO:0007669"/>
    <property type="project" value="UniProtKB-EC"/>
</dbReference>
<gene>
    <name evidence="8" type="primary">bglB</name>
    <name evidence="8" type="ORF">KL86APRO_20318</name>
</gene>
<dbReference type="InterPro" id="IPR017853">
    <property type="entry name" value="GH"/>
</dbReference>
<evidence type="ECO:0000256" key="6">
    <source>
        <dbReference type="SAM" id="SignalP"/>
    </source>
</evidence>
<protein>
    <submittedName>
        <fullName evidence="8">Thermostable beta-glucosidase B (Gentiobiase) (Cellobiase) (Beta-D-glucoside glucohydrolase)</fullName>
        <ecNumber evidence="8">3.2.1.21</ecNumber>
    </submittedName>
</protein>
<dbReference type="PANTHER" id="PTHR42715">
    <property type="entry name" value="BETA-GLUCOSIDASE"/>
    <property type="match status" value="1"/>
</dbReference>
<evidence type="ECO:0000259" key="7">
    <source>
        <dbReference type="SMART" id="SM01217"/>
    </source>
</evidence>
<dbReference type="EC" id="3.2.1.21" evidence="8"/>
<dbReference type="InterPro" id="IPR050288">
    <property type="entry name" value="Cellulose_deg_GH3"/>
</dbReference>
<dbReference type="EMBL" id="FLUO01000002">
    <property type="protein sequence ID" value="SBW11821.1"/>
    <property type="molecule type" value="Genomic_DNA"/>
</dbReference>
<comment type="similarity">
    <text evidence="1 5">Belongs to the glycosyl hydrolase 3 family.</text>
</comment>
<dbReference type="PRINTS" id="PR00133">
    <property type="entry name" value="GLHYDRLASE3"/>
</dbReference>
<dbReference type="Pfam" id="PF00933">
    <property type="entry name" value="Glyco_hydro_3"/>
    <property type="match status" value="1"/>
</dbReference>
<dbReference type="GO" id="GO:0005975">
    <property type="term" value="P:carbohydrate metabolic process"/>
    <property type="evidence" value="ECO:0007669"/>
    <property type="project" value="InterPro"/>
</dbReference>
<feature type="chain" id="PRO_5011990352" evidence="6">
    <location>
        <begin position="20"/>
        <end position="724"/>
    </location>
</feature>
<dbReference type="Pfam" id="PF14310">
    <property type="entry name" value="Fn3-like"/>
    <property type="match status" value="1"/>
</dbReference>
<dbReference type="InterPro" id="IPR036962">
    <property type="entry name" value="Glyco_hydro_3_N_sf"/>
</dbReference>
<dbReference type="InterPro" id="IPR026891">
    <property type="entry name" value="Fn3-like"/>
</dbReference>
<keyword evidence="4 5" id="KW-0326">Glycosidase</keyword>
<dbReference type="InterPro" id="IPR013783">
    <property type="entry name" value="Ig-like_fold"/>
</dbReference>
<dbReference type="SUPFAM" id="SSF52279">
    <property type="entry name" value="Beta-D-glucan exohydrolase, C-terminal domain"/>
    <property type="match status" value="1"/>
</dbReference>
<evidence type="ECO:0000256" key="1">
    <source>
        <dbReference type="ARBA" id="ARBA00005336"/>
    </source>
</evidence>
<dbReference type="InterPro" id="IPR019800">
    <property type="entry name" value="Glyco_hydro_3_AS"/>
</dbReference>
<dbReference type="Gene3D" id="3.40.50.1700">
    <property type="entry name" value="Glycoside hydrolase family 3 C-terminal domain"/>
    <property type="match status" value="1"/>
</dbReference>
<dbReference type="Gene3D" id="2.60.40.10">
    <property type="entry name" value="Immunoglobulins"/>
    <property type="match status" value="1"/>
</dbReference>
<dbReference type="Gene3D" id="3.20.20.300">
    <property type="entry name" value="Glycoside hydrolase, family 3, N-terminal domain"/>
    <property type="match status" value="1"/>
</dbReference>
<dbReference type="InterPro" id="IPR001764">
    <property type="entry name" value="Glyco_hydro_3_N"/>
</dbReference>
<keyword evidence="2 5" id="KW-0378">Hydrolase</keyword>
<keyword evidence="3" id="KW-0119">Carbohydrate metabolism</keyword>
<dbReference type="Pfam" id="PF01915">
    <property type="entry name" value="Glyco_hydro_3_C"/>
    <property type="match status" value="1"/>
</dbReference>
<evidence type="ECO:0000256" key="3">
    <source>
        <dbReference type="ARBA" id="ARBA00023277"/>
    </source>
</evidence>
<dbReference type="SUPFAM" id="SSF51445">
    <property type="entry name" value="(Trans)glycosidases"/>
    <property type="match status" value="1"/>
</dbReference>
<evidence type="ECO:0000313" key="8">
    <source>
        <dbReference type="EMBL" id="SBW11821.1"/>
    </source>
</evidence>
<name>A0A212KJJ1_9PROT</name>
<keyword evidence="6" id="KW-0732">Signal</keyword>
<dbReference type="PROSITE" id="PS00775">
    <property type="entry name" value="GLYCOSYL_HYDROL_F3"/>
    <property type="match status" value="1"/>
</dbReference>
<evidence type="ECO:0000256" key="5">
    <source>
        <dbReference type="RuleBase" id="RU361161"/>
    </source>
</evidence>
<feature type="signal peptide" evidence="6">
    <location>
        <begin position="1"/>
        <end position="19"/>
    </location>
</feature>
<dbReference type="InterPro" id="IPR002772">
    <property type="entry name" value="Glyco_hydro_3_C"/>
</dbReference>
<reference evidence="8" key="1">
    <citation type="submission" date="2016-04" db="EMBL/GenBank/DDBJ databases">
        <authorList>
            <person name="Evans L.H."/>
            <person name="Alamgir A."/>
            <person name="Owens N."/>
            <person name="Weber N.D."/>
            <person name="Virtaneva K."/>
            <person name="Barbian K."/>
            <person name="Babar A."/>
            <person name="Rosenke K."/>
        </authorList>
    </citation>
    <scope>NUCLEOTIDE SEQUENCE</scope>
    <source>
        <strain evidence="8">86</strain>
    </source>
</reference>
<dbReference type="InterPro" id="IPR036881">
    <property type="entry name" value="Glyco_hydro_3_C_sf"/>
</dbReference>
<feature type="domain" description="Fibronectin type III-like" evidence="7">
    <location>
        <begin position="641"/>
        <end position="711"/>
    </location>
</feature>
<evidence type="ECO:0000256" key="4">
    <source>
        <dbReference type="ARBA" id="ARBA00023295"/>
    </source>
</evidence>